<accession>A0A9D4TKU1</accession>
<dbReference type="Proteomes" id="UP001055712">
    <property type="component" value="Unassembled WGS sequence"/>
</dbReference>
<evidence type="ECO:0000313" key="3">
    <source>
        <dbReference type="Proteomes" id="UP001055712"/>
    </source>
</evidence>
<protein>
    <submittedName>
        <fullName evidence="2">Uncharacterized protein</fullName>
    </submittedName>
</protein>
<name>A0A9D4TKU1_CHLVU</name>
<sequence>MAGGRPDLQQAASLLAWLERNRTNLALGLGGLWLAAAGAVTLKASGSQGPAEPQPAAVAPQQLEQLLESTEREAQVQMQREERWEQEQAQAKAAERRQ</sequence>
<comment type="caution">
    <text evidence="2">The sequence shown here is derived from an EMBL/GenBank/DDBJ whole genome shotgun (WGS) entry which is preliminary data.</text>
</comment>
<organism evidence="2 3">
    <name type="scientific">Chlorella vulgaris</name>
    <name type="common">Green alga</name>
    <dbReference type="NCBI Taxonomy" id="3077"/>
    <lineage>
        <taxon>Eukaryota</taxon>
        <taxon>Viridiplantae</taxon>
        <taxon>Chlorophyta</taxon>
        <taxon>core chlorophytes</taxon>
        <taxon>Trebouxiophyceae</taxon>
        <taxon>Chlorellales</taxon>
        <taxon>Chlorellaceae</taxon>
        <taxon>Chlorella clade</taxon>
        <taxon>Chlorella</taxon>
    </lineage>
</organism>
<reference evidence="2" key="1">
    <citation type="journal article" date="2019" name="Plant J.">
        <title>Chlorella vulgaris genome assembly and annotation reveals the molecular basis for metabolic acclimation to high light conditions.</title>
        <authorList>
            <person name="Cecchin M."/>
            <person name="Marcolungo L."/>
            <person name="Rossato M."/>
            <person name="Girolomoni L."/>
            <person name="Cosentino E."/>
            <person name="Cuine S."/>
            <person name="Li-Beisson Y."/>
            <person name="Delledonne M."/>
            <person name="Ballottari M."/>
        </authorList>
    </citation>
    <scope>NUCLEOTIDE SEQUENCE</scope>
    <source>
        <strain evidence="2">211/11P</strain>
    </source>
</reference>
<evidence type="ECO:0000313" key="2">
    <source>
        <dbReference type="EMBL" id="KAI3428242.1"/>
    </source>
</evidence>
<dbReference type="EMBL" id="SIDB01000009">
    <property type="protein sequence ID" value="KAI3428242.1"/>
    <property type="molecule type" value="Genomic_DNA"/>
</dbReference>
<dbReference type="AlphaFoldDB" id="A0A9D4TKU1"/>
<proteinExistence type="predicted"/>
<evidence type="ECO:0000256" key="1">
    <source>
        <dbReference type="SAM" id="MobiDB-lite"/>
    </source>
</evidence>
<feature type="compositionally biased region" description="Basic and acidic residues" evidence="1">
    <location>
        <begin position="71"/>
        <end position="86"/>
    </location>
</feature>
<keyword evidence="3" id="KW-1185">Reference proteome</keyword>
<gene>
    <name evidence="2" type="ORF">D9Q98_006622</name>
</gene>
<feature type="region of interest" description="Disordered" evidence="1">
    <location>
        <begin position="71"/>
        <end position="98"/>
    </location>
</feature>
<reference evidence="2" key="2">
    <citation type="submission" date="2020-11" db="EMBL/GenBank/DDBJ databases">
        <authorList>
            <person name="Cecchin M."/>
            <person name="Marcolungo L."/>
            <person name="Rossato M."/>
            <person name="Girolomoni L."/>
            <person name="Cosentino E."/>
            <person name="Cuine S."/>
            <person name="Li-Beisson Y."/>
            <person name="Delledonne M."/>
            <person name="Ballottari M."/>
        </authorList>
    </citation>
    <scope>NUCLEOTIDE SEQUENCE</scope>
    <source>
        <strain evidence="2">211/11P</strain>
        <tissue evidence="2">Whole cell</tissue>
    </source>
</reference>